<dbReference type="Proteomes" id="UP001429357">
    <property type="component" value="Unassembled WGS sequence"/>
</dbReference>
<keyword evidence="2" id="KW-0963">Cytoplasm</keyword>
<reference evidence="6 7" key="2">
    <citation type="submission" date="2024-02" db="EMBL/GenBank/DDBJ databases">
        <title>The Genome Sequence of Enterococcus diestrammenae JM9A.</title>
        <authorList>
            <person name="Earl A."/>
            <person name="Manson A."/>
            <person name="Gilmore M."/>
            <person name="Sanders J."/>
            <person name="Shea T."/>
            <person name="Howe W."/>
            <person name="Livny J."/>
            <person name="Cuomo C."/>
            <person name="Neafsey D."/>
            <person name="Birren B."/>
        </authorList>
    </citation>
    <scope>NUCLEOTIDE SEQUENCE [LARGE SCALE GENOMIC DNA]</scope>
    <source>
        <strain evidence="6 7">JM9A</strain>
    </source>
</reference>
<dbReference type="Pfam" id="PF00583">
    <property type="entry name" value="Acetyltransf_1"/>
    <property type="match status" value="1"/>
</dbReference>
<evidence type="ECO:0000313" key="7">
    <source>
        <dbReference type="Proteomes" id="UP001429357"/>
    </source>
</evidence>
<evidence type="ECO:0000256" key="2">
    <source>
        <dbReference type="ARBA" id="ARBA00022490"/>
    </source>
</evidence>
<dbReference type="PROSITE" id="PS51186">
    <property type="entry name" value="GNAT"/>
    <property type="match status" value="1"/>
</dbReference>
<dbReference type="InterPro" id="IPR000182">
    <property type="entry name" value="GNAT_dom"/>
</dbReference>
<protein>
    <submittedName>
        <fullName evidence="6">Ribosomal-protein-alanine acetyltransferase</fullName>
    </submittedName>
</protein>
<comment type="caution">
    <text evidence="6">The sequence shown here is derived from an EMBL/GenBank/DDBJ whole genome shotgun (WGS) entry which is preliminary data.</text>
</comment>
<dbReference type="RefSeq" id="WP_161869092.1">
    <property type="nucleotide sequence ID" value="NZ_MAEI02000001.1"/>
</dbReference>
<reference evidence="7" key="1">
    <citation type="submission" date="2016-06" db="EMBL/GenBank/DDBJ databases">
        <title>Four novel species of enterococci isolated from chicken manure.</title>
        <authorList>
            <person name="Van Tyne D."/>
        </authorList>
    </citation>
    <scope>NUCLEOTIDE SEQUENCE [LARGE SCALE GENOMIC DNA]</scope>
    <source>
        <strain evidence="7">JM9A</strain>
    </source>
</reference>
<feature type="domain" description="N-acetyltransferase" evidence="5">
    <location>
        <begin position="32"/>
        <end position="179"/>
    </location>
</feature>
<evidence type="ECO:0000259" key="5">
    <source>
        <dbReference type="PROSITE" id="PS51186"/>
    </source>
</evidence>
<evidence type="ECO:0000256" key="1">
    <source>
        <dbReference type="ARBA" id="ARBA00005395"/>
    </source>
</evidence>
<dbReference type="SUPFAM" id="SSF55729">
    <property type="entry name" value="Acyl-CoA N-acyltransferases (Nat)"/>
    <property type="match status" value="1"/>
</dbReference>
<gene>
    <name evidence="6" type="ORF">BAU18_001977</name>
</gene>
<organism evidence="6 7">
    <name type="scientific">Enterococcus diestrammenae</name>
    <dbReference type="NCBI Taxonomy" id="1155073"/>
    <lineage>
        <taxon>Bacteria</taxon>
        <taxon>Bacillati</taxon>
        <taxon>Bacillota</taxon>
        <taxon>Bacilli</taxon>
        <taxon>Lactobacillales</taxon>
        <taxon>Enterococcaceae</taxon>
        <taxon>Enterococcus</taxon>
    </lineage>
</organism>
<keyword evidence="7" id="KW-1185">Reference proteome</keyword>
<dbReference type="InterPro" id="IPR006464">
    <property type="entry name" value="AcTrfase_RimI/Ard1"/>
</dbReference>
<keyword evidence="3" id="KW-0808">Transferase</keyword>
<dbReference type="InterPro" id="IPR050680">
    <property type="entry name" value="YpeA/RimI_acetyltransf"/>
</dbReference>
<evidence type="ECO:0000313" key="6">
    <source>
        <dbReference type="EMBL" id="MEO1782383.1"/>
    </source>
</evidence>
<dbReference type="PANTHER" id="PTHR43420:SF44">
    <property type="entry name" value="ACETYLTRANSFERASE YPEA"/>
    <property type="match status" value="1"/>
</dbReference>
<evidence type="ECO:0000256" key="3">
    <source>
        <dbReference type="ARBA" id="ARBA00022679"/>
    </source>
</evidence>
<keyword evidence="4" id="KW-0012">Acyltransferase</keyword>
<evidence type="ECO:0000256" key="4">
    <source>
        <dbReference type="ARBA" id="ARBA00023315"/>
    </source>
</evidence>
<dbReference type="CDD" id="cd04301">
    <property type="entry name" value="NAT_SF"/>
    <property type="match status" value="1"/>
</dbReference>
<sequence length="182" mass="20853">MLKKFKALTQRWQPKQIPTYERQVRLIAGQPYVLRQLANDDIKTLILLQKEVYAGNMPWTRSAFLSEFSSPMRHLYLCAEDKGKVVAFCGCRIHGADGHITNVAVLPAFQGRGLGSLLLEEVEDFARQNHCETLSLEVRISNRDAQRLYRKLGFVSRAIKKGYYDETNEDALDMVKFLEDGN</sequence>
<dbReference type="InterPro" id="IPR016181">
    <property type="entry name" value="Acyl_CoA_acyltransferase"/>
</dbReference>
<dbReference type="Gene3D" id="3.40.630.30">
    <property type="match status" value="1"/>
</dbReference>
<proteinExistence type="inferred from homology"/>
<name>A0ABV0F2W0_9ENTE</name>
<dbReference type="NCBIfam" id="TIGR01575">
    <property type="entry name" value="rimI"/>
    <property type="match status" value="1"/>
</dbReference>
<comment type="similarity">
    <text evidence="1">Belongs to the acetyltransferase family. RimI subfamily.</text>
</comment>
<dbReference type="PANTHER" id="PTHR43420">
    <property type="entry name" value="ACETYLTRANSFERASE"/>
    <property type="match status" value="1"/>
</dbReference>
<dbReference type="EMBL" id="MAEI02000001">
    <property type="protein sequence ID" value="MEO1782383.1"/>
    <property type="molecule type" value="Genomic_DNA"/>
</dbReference>
<accession>A0ABV0F2W0</accession>